<dbReference type="SUPFAM" id="SSF81383">
    <property type="entry name" value="F-box domain"/>
    <property type="match status" value="1"/>
</dbReference>
<dbReference type="SMART" id="SM00612">
    <property type="entry name" value="Kelch"/>
    <property type="match status" value="2"/>
</dbReference>
<dbReference type="PANTHER" id="PTHR46122:SF5">
    <property type="entry name" value="F-BOX DOMAIN-CONTAINING PROTEIN"/>
    <property type="match status" value="1"/>
</dbReference>
<sequence length="414" mass="48084">MQLVVPANAKRKILVGSEGASRVDASYLPPFSDDIALLILARLPSSKYCDLRLVSRRFHSLIRSGELNEIRKKIGIKEPKIFLHSGKARYRCYEPYTEARYKCYEPYTRSCWDLPVCPYDETIAYRATKLFCVGTHLLVLGIIRRVDGLWRDADIWRFELDSDIWRYKLELNRWFNGPMMITPRYFFASADCGSVACVAGGEQQVSKEVLNSAEKYNPERKSWEPLSSMNMRRKFCSGFYMDSKFYVIGGINENRDLLTCGECYDFERNVWEMIPNMIEDDPSWTFRCYELSYHVAVVNNELYHLDVPSRRLKVYLKNNNTWKKVGRVPASIEHFQSWGVELKSLGEELLLVCRTLRNCSSHAVCRTLRNCSSLAIIMCFCTPSPELDDVEWHVLDYSHQGQNRSINNCCVMMA</sequence>
<reference evidence="5" key="2">
    <citation type="submission" date="2025-08" db="UniProtKB">
        <authorList>
            <consortium name="RefSeq"/>
        </authorList>
    </citation>
    <scope>IDENTIFICATION</scope>
    <source>
        <tissue evidence="5">Leaf</tissue>
    </source>
</reference>
<gene>
    <name evidence="5" type="primary">LOC109726591</name>
</gene>
<evidence type="ECO:0000256" key="1">
    <source>
        <dbReference type="ARBA" id="ARBA00022441"/>
    </source>
</evidence>
<evidence type="ECO:0000259" key="3">
    <source>
        <dbReference type="SMART" id="SM00256"/>
    </source>
</evidence>
<dbReference type="Pfam" id="PF01344">
    <property type="entry name" value="Kelch_1"/>
    <property type="match status" value="2"/>
</dbReference>
<evidence type="ECO:0000256" key="2">
    <source>
        <dbReference type="ARBA" id="ARBA00022737"/>
    </source>
</evidence>
<dbReference type="Gramene" id="Aco016075.1.mrna1">
    <property type="protein sequence ID" value="Aco016075.1.mrna1.cds1"/>
    <property type="gene ID" value="Aco016075.1.path1"/>
</dbReference>
<protein>
    <submittedName>
        <fullName evidence="5">F-box/kelch-repeat protein At3g27150-like</fullName>
    </submittedName>
</protein>
<dbReference type="SMART" id="SM00256">
    <property type="entry name" value="FBOX"/>
    <property type="match status" value="1"/>
</dbReference>
<dbReference type="InterPro" id="IPR001810">
    <property type="entry name" value="F-box_dom"/>
</dbReference>
<reference evidence="4" key="1">
    <citation type="journal article" date="2015" name="Nat. Genet.">
        <title>The pineapple genome and the evolution of CAM photosynthesis.</title>
        <authorList>
            <person name="Ming R."/>
            <person name="VanBuren R."/>
            <person name="Wai C.M."/>
            <person name="Tang H."/>
            <person name="Schatz M.C."/>
            <person name="Bowers J.E."/>
            <person name="Lyons E."/>
            <person name="Wang M.L."/>
            <person name="Chen J."/>
            <person name="Biggers E."/>
            <person name="Zhang J."/>
            <person name="Huang L."/>
            <person name="Zhang L."/>
            <person name="Miao W."/>
            <person name="Zhang J."/>
            <person name="Ye Z."/>
            <person name="Miao C."/>
            <person name="Lin Z."/>
            <person name="Wang H."/>
            <person name="Zhou H."/>
            <person name="Yim W.C."/>
            <person name="Priest H.D."/>
            <person name="Zheng C."/>
            <person name="Woodhouse M."/>
            <person name="Edger P.P."/>
            <person name="Guyot R."/>
            <person name="Guo H.B."/>
            <person name="Guo H."/>
            <person name="Zheng G."/>
            <person name="Singh R."/>
            <person name="Sharma A."/>
            <person name="Min X."/>
            <person name="Zheng Y."/>
            <person name="Lee H."/>
            <person name="Gurtowski J."/>
            <person name="Sedlazeck F.J."/>
            <person name="Harkess A."/>
            <person name="McKain M.R."/>
            <person name="Liao Z."/>
            <person name="Fang J."/>
            <person name="Liu J."/>
            <person name="Zhang X."/>
            <person name="Zhang Q."/>
            <person name="Hu W."/>
            <person name="Qin Y."/>
            <person name="Wang K."/>
            <person name="Chen L.Y."/>
            <person name="Shirley N."/>
            <person name="Lin Y.R."/>
            <person name="Liu L.Y."/>
            <person name="Hernandez A.G."/>
            <person name="Wright C.L."/>
            <person name="Bulone V."/>
            <person name="Tuskan G.A."/>
            <person name="Heath K."/>
            <person name="Zee F."/>
            <person name="Moore P.H."/>
            <person name="Sunkar R."/>
            <person name="Leebens-Mack J.H."/>
            <person name="Mockler T."/>
            <person name="Bennetzen J.L."/>
            <person name="Freeling M."/>
            <person name="Sankoff D."/>
            <person name="Paterson A.H."/>
            <person name="Zhu X."/>
            <person name="Yang X."/>
            <person name="Smith J.A."/>
            <person name="Cushman J.C."/>
            <person name="Paull R.E."/>
            <person name="Yu Q."/>
        </authorList>
    </citation>
    <scope>NUCLEOTIDE SEQUENCE [LARGE SCALE GENOMIC DNA]</scope>
    <source>
        <strain evidence="4">cv. F153</strain>
    </source>
</reference>
<keyword evidence="2" id="KW-0677">Repeat</keyword>
<evidence type="ECO:0000313" key="5">
    <source>
        <dbReference type="RefSeq" id="XP_020111869.1"/>
    </source>
</evidence>
<organism evidence="4 5">
    <name type="scientific">Ananas comosus</name>
    <name type="common">Pineapple</name>
    <name type="synonym">Ananas ananas</name>
    <dbReference type="NCBI Taxonomy" id="4615"/>
    <lineage>
        <taxon>Eukaryota</taxon>
        <taxon>Viridiplantae</taxon>
        <taxon>Streptophyta</taxon>
        <taxon>Embryophyta</taxon>
        <taxon>Tracheophyta</taxon>
        <taxon>Spermatophyta</taxon>
        <taxon>Magnoliopsida</taxon>
        <taxon>Liliopsida</taxon>
        <taxon>Poales</taxon>
        <taxon>Bromeliaceae</taxon>
        <taxon>Bromelioideae</taxon>
        <taxon>Ananas</taxon>
    </lineage>
</organism>
<feature type="domain" description="F-box" evidence="3">
    <location>
        <begin position="31"/>
        <end position="71"/>
    </location>
</feature>
<dbReference type="SUPFAM" id="SSF117281">
    <property type="entry name" value="Kelch motif"/>
    <property type="match status" value="1"/>
</dbReference>
<dbReference type="InterPro" id="IPR015915">
    <property type="entry name" value="Kelch-typ_b-propeller"/>
</dbReference>
<dbReference type="Proteomes" id="UP000515123">
    <property type="component" value="Linkage group 21"/>
</dbReference>
<proteinExistence type="predicted"/>
<dbReference type="InterPro" id="IPR036047">
    <property type="entry name" value="F-box-like_dom_sf"/>
</dbReference>
<dbReference type="PANTHER" id="PTHR46122">
    <property type="entry name" value="GALACTOSE OXIDASE/KELCH REPEAT PROTEIN-RELATED"/>
    <property type="match status" value="1"/>
</dbReference>
<dbReference type="Gene3D" id="2.120.10.80">
    <property type="entry name" value="Kelch-type beta propeller"/>
    <property type="match status" value="1"/>
</dbReference>
<dbReference type="InterPro" id="IPR006652">
    <property type="entry name" value="Kelch_1"/>
</dbReference>
<dbReference type="GeneID" id="109726591"/>
<dbReference type="RefSeq" id="XP_020111869.1">
    <property type="nucleotide sequence ID" value="XM_020256280.1"/>
</dbReference>
<dbReference type="AlphaFoldDB" id="A0A6P5GVE5"/>
<dbReference type="InterPro" id="IPR052439">
    <property type="entry name" value="F-box/Kelch-repeat"/>
</dbReference>
<dbReference type="OrthoDB" id="191037at2759"/>
<dbReference type="Pfam" id="PF00646">
    <property type="entry name" value="F-box"/>
    <property type="match status" value="1"/>
</dbReference>
<keyword evidence="4" id="KW-1185">Reference proteome</keyword>
<dbReference type="CDD" id="cd22152">
    <property type="entry name" value="F-box_AtAFR-like"/>
    <property type="match status" value="1"/>
</dbReference>
<keyword evidence="1" id="KW-0880">Kelch repeat</keyword>
<evidence type="ECO:0000313" key="4">
    <source>
        <dbReference type="Proteomes" id="UP000515123"/>
    </source>
</evidence>
<dbReference type="GO" id="GO:0005634">
    <property type="term" value="C:nucleus"/>
    <property type="evidence" value="ECO:0007669"/>
    <property type="project" value="UniProtKB-ARBA"/>
</dbReference>
<accession>A0A6P5GVE5</accession>
<name>A0A6P5GVE5_ANACO</name>